<evidence type="ECO:0000313" key="2">
    <source>
        <dbReference type="Proteomes" id="UP000321204"/>
    </source>
</evidence>
<protein>
    <submittedName>
        <fullName evidence="1">Uncharacterized protein</fullName>
    </submittedName>
</protein>
<dbReference type="AlphaFoldDB" id="A0A5B8UMW5"/>
<proteinExistence type="predicted"/>
<keyword evidence="2" id="KW-1185">Reference proteome</keyword>
<gene>
    <name evidence="1" type="ORF">FSB75_18040</name>
</gene>
<reference evidence="1 2" key="1">
    <citation type="journal article" date="2015" name="Int. J. Syst. Evol. Microbiol.">
        <title>Flavisolibacter ginsenosidimutans sp. nov., with ginsenoside-converting activity isolated from soil used for cultivating ginseng.</title>
        <authorList>
            <person name="Zhao Y."/>
            <person name="Liu Q."/>
            <person name="Kang M.S."/>
            <person name="Jin F."/>
            <person name="Yu H."/>
            <person name="Im W.T."/>
        </authorList>
    </citation>
    <scope>NUCLEOTIDE SEQUENCE [LARGE SCALE GENOMIC DNA]</scope>
    <source>
        <strain evidence="1 2">Gsoil 636</strain>
    </source>
</reference>
<evidence type="ECO:0000313" key="1">
    <source>
        <dbReference type="EMBL" id="QEC57722.1"/>
    </source>
</evidence>
<dbReference type="Proteomes" id="UP000321204">
    <property type="component" value="Chromosome"/>
</dbReference>
<accession>A0A5B8UMW5</accession>
<name>A0A5B8UMW5_9BACT</name>
<dbReference type="RefSeq" id="WP_146790342.1">
    <property type="nucleotide sequence ID" value="NZ_BAABIO010000003.1"/>
</dbReference>
<dbReference type="EMBL" id="CP042433">
    <property type="protein sequence ID" value="QEC57722.1"/>
    <property type="molecule type" value="Genomic_DNA"/>
</dbReference>
<dbReference type="KEGG" id="fgg:FSB75_18040"/>
<dbReference type="OrthoDB" id="770510at2"/>
<organism evidence="1 2">
    <name type="scientific">Flavisolibacter ginsenosidimutans</name>
    <dbReference type="NCBI Taxonomy" id="661481"/>
    <lineage>
        <taxon>Bacteria</taxon>
        <taxon>Pseudomonadati</taxon>
        <taxon>Bacteroidota</taxon>
        <taxon>Chitinophagia</taxon>
        <taxon>Chitinophagales</taxon>
        <taxon>Chitinophagaceae</taxon>
        <taxon>Flavisolibacter</taxon>
    </lineage>
</organism>
<sequence>MTLGDDILKKINKKFEPSSNVPMRYRNYDLLLITDKEGNAVQLFMGKANAEGIIKGNRYARTLKYDRDGRLIKDHWERKGKAT</sequence>